<dbReference type="EMBL" id="JAABOE010000002">
    <property type="protein sequence ID" value="KAF3192054.1"/>
    <property type="molecule type" value="Genomic_DNA"/>
</dbReference>
<proteinExistence type="predicted"/>
<gene>
    <name evidence="2" type="ORF">TWF191_003548</name>
    <name evidence="1" type="ORF">TWF788_004242</name>
</gene>
<dbReference type="AlphaFoldDB" id="A0A6G1MIL7"/>
<evidence type="ECO:0000313" key="3">
    <source>
        <dbReference type="Proteomes" id="UP000479691"/>
    </source>
</evidence>
<evidence type="ECO:0000313" key="1">
    <source>
        <dbReference type="EMBL" id="KAF3192054.1"/>
    </source>
</evidence>
<reference evidence="3 4" key="1">
    <citation type="submission" date="2019-06" db="EMBL/GenBank/DDBJ databases">
        <authorList>
            <person name="Palmer J.M."/>
        </authorList>
    </citation>
    <scope>NUCLEOTIDE SEQUENCE [LARGE SCALE GENOMIC DNA]</scope>
    <source>
        <strain evidence="2 4">TWF191</strain>
        <strain evidence="1 3">TWF788</strain>
    </source>
</reference>
<sequence>MEAQVPPPTAMDLVAEFIKKRYDDIVNKYVQDGGWEPWFQSEFLDFIKIQAGENQRYSGREELIWDKPHDKDKVDILTFYMIGKESFVEAIEFKCASTRQDYHETDLGRRMKEDIKKLRDGMPFVKKFVLADQKRFYAVSIGIALDPVSAAYTENTLTGLLGNKWSSFSWIPGDGSKRTITAFTYWGHADR</sequence>
<name>A0A6G1MIL7_ORBOL</name>
<protein>
    <submittedName>
        <fullName evidence="2">Uncharacterized protein</fullName>
    </submittedName>
</protein>
<dbReference type="EMBL" id="WIPF01000019">
    <property type="protein sequence ID" value="KAF3227463.1"/>
    <property type="molecule type" value="Genomic_DNA"/>
</dbReference>
<dbReference type="Proteomes" id="UP000483672">
    <property type="component" value="Unassembled WGS sequence"/>
</dbReference>
<evidence type="ECO:0000313" key="2">
    <source>
        <dbReference type="EMBL" id="KAF3227463.1"/>
    </source>
</evidence>
<dbReference type="Proteomes" id="UP000479691">
    <property type="component" value="Unassembled WGS sequence"/>
</dbReference>
<accession>A0A6G1MIL7</accession>
<organism evidence="2 4">
    <name type="scientific">Orbilia oligospora</name>
    <name type="common">Nematode-trapping fungus</name>
    <name type="synonym">Arthrobotrys oligospora</name>
    <dbReference type="NCBI Taxonomy" id="2813651"/>
    <lineage>
        <taxon>Eukaryota</taxon>
        <taxon>Fungi</taxon>
        <taxon>Dikarya</taxon>
        <taxon>Ascomycota</taxon>
        <taxon>Pezizomycotina</taxon>
        <taxon>Orbiliomycetes</taxon>
        <taxon>Orbiliales</taxon>
        <taxon>Orbiliaceae</taxon>
        <taxon>Orbilia</taxon>
    </lineage>
</organism>
<evidence type="ECO:0000313" key="4">
    <source>
        <dbReference type="Proteomes" id="UP000483672"/>
    </source>
</evidence>
<comment type="caution">
    <text evidence="2">The sequence shown here is derived from an EMBL/GenBank/DDBJ whole genome shotgun (WGS) entry which is preliminary data.</text>
</comment>